<dbReference type="PANTHER" id="PTHR30250:SF11">
    <property type="entry name" value="O-ANTIGEN TRANSPORTER-RELATED"/>
    <property type="match status" value="1"/>
</dbReference>
<proteinExistence type="predicted"/>
<keyword evidence="8" id="KW-1185">Reference proteome</keyword>
<feature type="transmembrane region" description="Helical" evidence="6">
    <location>
        <begin position="158"/>
        <end position="177"/>
    </location>
</feature>
<dbReference type="GO" id="GO:0005886">
    <property type="term" value="C:plasma membrane"/>
    <property type="evidence" value="ECO:0007669"/>
    <property type="project" value="UniProtKB-SubCell"/>
</dbReference>
<name>A0A4R1HBX2_9GAMM</name>
<protein>
    <submittedName>
        <fullName evidence="7">O-antigen/teichoic acid export membrane protein</fullName>
    </submittedName>
</protein>
<feature type="transmembrane region" description="Helical" evidence="6">
    <location>
        <begin position="370"/>
        <end position="389"/>
    </location>
</feature>
<evidence type="ECO:0000256" key="6">
    <source>
        <dbReference type="SAM" id="Phobius"/>
    </source>
</evidence>
<evidence type="ECO:0000256" key="1">
    <source>
        <dbReference type="ARBA" id="ARBA00004651"/>
    </source>
</evidence>
<keyword evidence="2" id="KW-1003">Cell membrane</keyword>
<feature type="transmembrane region" description="Helical" evidence="6">
    <location>
        <begin position="339"/>
        <end position="363"/>
    </location>
</feature>
<evidence type="ECO:0000313" key="8">
    <source>
        <dbReference type="Proteomes" id="UP000295707"/>
    </source>
</evidence>
<organism evidence="7 8">
    <name type="scientific">Thiogranum longum</name>
    <dbReference type="NCBI Taxonomy" id="1537524"/>
    <lineage>
        <taxon>Bacteria</taxon>
        <taxon>Pseudomonadati</taxon>
        <taxon>Pseudomonadota</taxon>
        <taxon>Gammaproteobacteria</taxon>
        <taxon>Chromatiales</taxon>
        <taxon>Ectothiorhodospiraceae</taxon>
        <taxon>Thiogranum</taxon>
    </lineage>
</organism>
<feature type="transmembrane region" description="Helical" evidence="6">
    <location>
        <begin position="7"/>
        <end position="31"/>
    </location>
</feature>
<evidence type="ECO:0000256" key="4">
    <source>
        <dbReference type="ARBA" id="ARBA00022989"/>
    </source>
</evidence>
<evidence type="ECO:0000256" key="2">
    <source>
        <dbReference type="ARBA" id="ARBA00022475"/>
    </source>
</evidence>
<feature type="transmembrane region" description="Helical" evidence="6">
    <location>
        <begin position="461"/>
        <end position="479"/>
    </location>
</feature>
<gene>
    <name evidence="7" type="ORF">DFR30_1360</name>
</gene>
<reference evidence="7 8" key="1">
    <citation type="submission" date="2019-03" db="EMBL/GenBank/DDBJ databases">
        <title>Genomic Encyclopedia of Type Strains, Phase IV (KMG-IV): sequencing the most valuable type-strain genomes for metagenomic binning, comparative biology and taxonomic classification.</title>
        <authorList>
            <person name="Goeker M."/>
        </authorList>
    </citation>
    <scope>NUCLEOTIDE SEQUENCE [LARGE SCALE GENOMIC DNA]</scope>
    <source>
        <strain evidence="7 8">DSM 19610</strain>
    </source>
</reference>
<dbReference type="EMBL" id="SMFX01000001">
    <property type="protein sequence ID" value="TCK18101.1"/>
    <property type="molecule type" value="Genomic_DNA"/>
</dbReference>
<feature type="transmembrane region" description="Helical" evidence="6">
    <location>
        <begin position="79"/>
        <end position="99"/>
    </location>
</feature>
<feature type="transmembrane region" description="Helical" evidence="6">
    <location>
        <begin position="395"/>
        <end position="414"/>
    </location>
</feature>
<keyword evidence="4 6" id="KW-1133">Transmembrane helix</keyword>
<dbReference type="Proteomes" id="UP000295707">
    <property type="component" value="Unassembled WGS sequence"/>
</dbReference>
<keyword evidence="5 6" id="KW-0472">Membrane</keyword>
<dbReference type="PANTHER" id="PTHR30250">
    <property type="entry name" value="PST FAMILY PREDICTED COLANIC ACID TRANSPORTER"/>
    <property type="match status" value="1"/>
</dbReference>
<keyword evidence="3 6" id="KW-0812">Transmembrane</keyword>
<dbReference type="AlphaFoldDB" id="A0A4R1HBX2"/>
<comment type="subcellular location">
    <subcellularLocation>
        <location evidence="1">Cell membrane</location>
        <topology evidence="1">Multi-pass membrane protein</topology>
    </subcellularLocation>
</comment>
<evidence type="ECO:0000256" key="3">
    <source>
        <dbReference type="ARBA" id="ARBA00022692"/>
    </source>
</evidence>
<feature type="transmembrane region" description="Helical" evidence="6">
    <location>
        <begin position="304"/>
        <end position="327"/>
    </location>
</feature>
<accession>A0A4R1HBX2</accession>
<feature type="transmembrane region" description="Helical" evidence="6">
    <location>
        <begin position="189"/>
        <end position="207"/>
    </location>
</feature>
<evidence type="ECO:0000256" key="5">
    <source>
        <dbReference type="ARBA" id="ARBA00023136"/>
    </source>
</evidence>
<feature type="transmembrane region" description="Helical" evidence="6">
    <location>
        <begin position="435"/>
        <end position="455"/>
    </location>
</feature>
<evidence type="ECO:0000313" key="7">
    <source>
        <dbReference type="EMBL" id="TCK18101.1"/>
    </source>
</evidence>
<feature type="transmembrane region" description="Helical" evidence="6">
    <location>
        <begin position="125"/>
        <end position="146"/>
    </location>
</feature>
<sequence length="498" mass="54940">MSFFDNSFWGAVSAVLRMSLSVFTTILAIRLLGDEGYGYVVLISTVTMLWVMLNNGFYTVLVRRIIFICADDISALREMILLGLVYTGLSALIFLFIALTSENELMEKVILGSSSNKTSGELSIAFKYALTLIVARLFVLYSLALFEGVGRFSTAAKIQLTSPVILLLGLLIMPQLLEGGLTVKMYFQIFLASLVCELLVSTTMLLISEWPADTGKTSVSRMVGRLPELIGESIRLQLSNIFSMFVDPLNKLVINHFIGVSQVTSYELVSKIIIAVRGVFSAAFRAFLQLAPDKTLASVQYKKVIIYIFLPSIILHMVVFLLFLYGINSGALGVSHQSVQLMLVMLIPSIAIVLVAPLYSLLIGAGDYKYILVLHARLAVLNSIVSVLLVPLIGIIGAGIGVSVATIYNGFSVYRRFEMKYGKLGGVFNLVKRSDNNAVVVFTIFIITWLALLLIPPEDSYLYFCIASLGVLLLFWRLWREPLTSGVLRKINILGSKL</sequence>
<comment type="caution">
    <text evidence="7">The sequence shown here is derived from an EMBL/GenBank/DDBJ whole genome shotgun (WGS) entry which is preliminary data.</text>
</comment>
<feature type="transmembrane region" description="Helical" evidence="6">
    <location>
        <begin position="37"/>
        <end position="58"/>
    </location>
</feature>
<dbReference type="InterPro" id="IPR050833">
    <property type="entry name" value="Poly_Biosynth_Transport"/>
</dbReference>